<accession>A0A382H5M4</accession>
<feature type="transmembrane region" description="Helical" evidence="1">
    <location>
        <begin position="155"/>
        <end position="176"/>
    </location>
</feature>
<evidence type="ECO:0000259" key="2">
    <source>
        <dbReference type="Pfam" id="PF00512"/>
    </source>
</evidence>
<organism evidence="3">
    <name type="scientific">marine metagenome</name>
    <dbReference type="NCBI Taxonomy" id="408172"/>
    <lineage>
        <taxon>unclassified sequences</taxon>
        <taxon>metagenomes</taxon>
        <taxon>ecological metagenomes</taxon>
    </lineage>
</organism>
<feature type="transmembrane region" description="Helical" evidence="1">
    <location>
        <begin position="20"/>
        <end position="39"/>
    </location>
</feature>
<sequence>MKFPETSKLYSLNKSTYSNLRWIAYIGQLFAILIVEFFFKFKFDYFICILILFFSVLTNLYLIFKIRDNQLNHFVSTIYLSFDILQLGLLLFLTGGITNPFIMLLIMPAVFSSQYLSIWSSVILVVLTIITLLILTFFYFDLPHPGSLNFHVPDYYLYSITVSILIGLIFLVYFGFKFGTESRIRKKAYDKMQEIMAKENELLSLGGQAAAAAHSLGTPLSTILLTAKELQKEFGNNNKIKKDLDLLVSQSNRCSDILKKLSLNPNVADEFIDSNFTLNDYINEIIRSYLEISDKKFVINVEQFKNPVKTYKSAEII</sequence>
<name>A0A382H5M4_9ZZZZ</name>
<feature type="non-terminal residue" evidence="3">
    <location>
        <position position="317"/>
    </location>
</feature>
<dbReference type="GO" id="GO:0000155">
    <property type="term" value="F:phosphorelay sensor kinase activity"/>
    <property type="evidence" value="ECO:0007669"/>
    <property type="project" value="InterPro"/>
</dbReference>
<dbReference type="AlphaFoldDB" id="A0A382H5M4"/>
<evidence type="ECO:0000256" key="1">
    <source>
        <dbReference type="SAM" id="Phobius"/>
    </source>
</evidence>
<protein>
    <recommendedName>
        <fullName evidence="2">Signal transduction histidine kinase dimerisation/phosphoacceptor domain-containing protein</fullName>
    </recommendedName>
</protein>
<gene>
    <name evidence="3" type="ORF">METZ01_LOCUS235333</name>
</gene>
<dbReference type="Gene3D" id="1.10.287.130">
    <property type="match status" value="1"/>
</dbReference>
<reference evidence="3" key="1">
    <citation type="submission" date="2018-05" db="EMBL/GenBank/DDBJ databases">
        <authorList>
            <person name="Lanie J.A."/>
            <person name="Ng W.-L."/>
            <person name="Kazmierczak K.M."/>
            <person name="Andrzejewski T.M."/>
            <person name="Davidsen T.M."/>
            <person name="Wayne K.J."/>
            <person name="Tettelin H."/>
            <person name="Glass J.I."/>
            <person name="Rusch D."/>
            <person name="Podicherti R."/>
            <person name="Tsui H.-C.T."/>
            <person name="Winkler M.E."/>
        </authorList>
    </citation>
    <scope>NUCLEOTIDE SEQUENCE</scope>
</reference>
<dbReference type="EMBL" id="UINC01059260">
    <property type="protein sequence ID" value="SVB82479.1"/>
    <property type="molecule type" value="Genomic_DNA"/>
</dbReference>
<dbReference type="InterPro" id="IPR003661">
    <property type="entry name" value="HisK_dim/P_dom"/>
</dbReference>
<feature type="domain" description="Signal transduction histidine kinase dimerisation/phosphoacceptor" evidence="2">
    <location>
        <begin position="207"/>
        <end position="261"/>
    </location>
</feature>
<proteinExistence type="predicted"/>
<dbReference type="Pfam" id="PF00512">
    <property type="entry name" value="HisKA"/>
    <property type="match status" value="1"/>
</dbReference>
<dbReference type="InterPro" id="IPR036097">
    <property type="entry name" value="HisK_dim/P_sf"/>
</dbReference>
<keyword evidence="1" id="KW-1133">Transmembrane helix</keyword>
<dbReference type="SUPFAM" id="SSF47384">
    <property type="entry name" value="Homodimeric domain of signal transducing histidine kinase"/>
    <property type="match status" value="1"/>
</dbReference>
<feature type="transmembrane region" description="Helical" evidence="1">
    <location>
        <begin position="118"/>
        <end position="140"/>
    </location>
</feature>
<feature type="transmembrane region" description="Helical" evidence="1">
    <location>
        <begin position="46"/>
        <end position="64"/>
    </location>
</feature>
<keyword evidence="1" id="KW-0812">Transmembrane</keyword>
<feature type="transmembrane region" description="Helical" evidence="1">
    <location>
        <begin position="84"/>
        <end position="106"/>
    </location>
</feature>
<dbReference type="CDD" id="cd00082">
    <property type="entry name" value="HisKA"/>
    <property type="match status" value="1"/>
</dbReference>
<evidence type="ECO:0000313" key="3">
    <source>
        <dbReference type="EMBL" id="SVB82479.1"/>
    </source>
</evidence>
<keyword evidence="1" id="KW-0472">Membrane</keyword>